<dbReference type="EMBL" id="NAJO01000014">
    <property type="protein sequence ID" value="OQO07721.1"/>
    <property type="molecule type" value="Genomic_DNA"/>
</dbReference>
<comment type="caution">
    <text evidence="1">The sequence shown here is derived from an EMBL/GenBank/DDBJ whole genome shotgun (WGS) entry which is preliminary data.</text>
</comment>
<keyword evidence="2" id="KW-1185">Reference proteome</keyword>
<proteinExistence type="predicted"/>
<dbReference type="Proteomes" id="UP000192596">
    <property type="component" value="Unassembled WGS sequence"/>
</dbReference>
<evidence type="ECO:0000313" key="2">
    <source>
        <dbReference type="Proteomes" id="UP000192596"/>
    </source>
</evidence>
<dbReference type="AlphaFoldDB" id="A0A1V8T8Y8"/>
<sequence length="238" mass="26840">MSARGQASDECDKCGAKDNARVHNGLRTRDCKIMAQAKSAHPDPKNPFPGDEMWDLLGADFDTEESRARLQREIPTGSEIGLEEKPFTTLREGTFLHNLSEIETYKLLIDCLRMRQEGVRDYTGSAMTNTIHDGKSASSTVAFVHFMVEAEKAKVLPPWWNALHNFECIRFAKLNNDFALTVARTGQRIQEAWGDPNMAVKLRMLGQKVYGWNVWLEETEGMLQQMAESEDKSALKSA</sequence>
<organism evidence="1 2">
    <name type="scientific">Cryoendolithus antarcticus</name>
    <dbReference type="NCBI Taxonomy" id="1507870"/>
    <lineage>
        <taxon>Eukaryota</taxon>
        <taxon>Fungi</taxon>
        <taxon>Dikarya</taxon>
        <taxon>Ascomycota</taxon>
        <taxon>Pezizomycotina</taxon>
        <taxon>Dothideomycetes</taxon>
        <taxon>Dothideomycetidae</taxon>
        <taxon>Cladosporiales</taxon>
        <taxon>Cladosporiaceae</taxon>
        <taxon>Cryoendolithus</taxon>
    </lineage>
</organism>
<accession>A0A1V8T8Y8</accession>
<dbReference type="InParanoid" id="A0A1V8T8Y8"/>
<protein>
    <submittedName>
        <fullName evidence="1">Uncharacterized protein</fullName>
    </submittedName>
</protein>
<name>A0A1V8T8Y8_9PEZI</name>
<reference evidence="2" key="1">
    <citation type="submission" date="2017-03" db="EMBL/GenBank/DDBJ databases">
        <title>Genomes of endolithic fungi from Antarctica.</title>
        <authorList>
            <person name="Coleine C."/>
            <person name="Masonjones S."/>
            <person name="Stajich J.E."/>
        </authorList>
    </citation>
    <scope>NUCLEOTIDE SEQUENCE [LARGE SCALE GENOMIC DNA]</scope>
    <source>
        <strain evidence="2">CCFEE 5527</strain>
    </source>
</reference>
<dbReference type="OrthoDB" id="432970at2759"/>
<evidence type="ECO:0000313" key="1">
    <source>
        <dbReference type="EMBL" id="OQO07721.1"/>
    </source>
</evidence>
<gene>
    <name evidence="1" type="ORF">B0A48_07418</name>
</gene>
<dbReference type="STRING" id="1507870.A0A1V8T8Y8"/>